<dbReference type="SMART" id="SM00892">
    <property type="entry name" value="Endonuclease_NS"/>
    <property type="match status" value="1"/>
</dbReference>
<organism evidence="3 4">
    <name type="scientific">Streptococcus ictaluri 707-05</name>
    <dbReference type="NCBI Taxonomy" id="764299"/>
    <lineage>
        <taxon>Bacteria</taxon>
        <taxon>Bacillati</taxon>
        <taxon>Bacillota</taxon>
        <taxon>Bacilli</taxon>
        <taxon>Lactobacillales</taxon>
        <taxon>Streptococcaceae</taxon>
        <taxon>Streptococcus</taxon>
    </lineage>
</organism>
<dbReference type="GO" id="GO:0004519">
    <property type="term" value="F:endonuclease activity"/>
    <property type="evidence" value="ECO:0007669"/>
    <property type="project" value="UniProtKB-KW"/>
</dbReference>
<dbReference type="Pfam" id="PF01223">
    <property type="entry name" value="Endonuclease_NS"/>
    <property type="match status" value="1"/>
</dbReference>
<dbReference type="EMBL" id="AEUX02000005">
    <property type="protein sequence ID" value="EHI70188.1"/>
    <property type="molecule type" value="Genomic_DNA"/>
</dbReference>
<dbReference type="InterPro" id="IPR001604">
    <property type="entry name" value="Endo_G_ENPP1-like_dom"/>
</dbReference>
<evidence type="ECO:0000256" key="1">
    <source>
        <dbReference type="SAM" id="MobiDB-lite"/>
    </source>
</evidence>
<dbReference type="GO" id="GO:0016787">
    <property type="term" value="F:hydrolase activity"/>
    <property type="evidence" value="ECO:0007669"/>
    <property type="project" value="InterPro"/>
</dbReference>
<dbReference type="Proteomes" id="UP000003330">
    <property type="component" value="Unassembled WGS sequence"/>
</dbReference>
<feature type="compositionally biased region" description="Acidic residues" evidence="1">
    <location>
        <begin position="332"/>
        <end position="343"/>
    </location>
</feature>
<evidence type="ECO:0000259" key="2">
    <source>
        <dbReference type="SMART" id="SM00892"/>
    </source>
</evidence>
<feature type="region of interest" description="Disordered" evidence="1">
    <location>
        <begin position="332"/>
        <end position="351"/>
    </location>
</feature>
<dbReference type="GO" id="GO:0003676">
    <property type="term" value="F:nucleic acid binding"/>
    <property type="evidence" value="ECO:0007669"/>
    <property type="project" value="InterPro"/>
</dbReference>
<dbReference type="GO" id="GO:0046872">
    <property type="term" value="F:metal ion binding"/>
    <property type="evidence" value="ECO:0007669"/>
    <property type="project" value="InterPro"/>
</dbReference>
<protein>
    <submittedName>
        <fullName evidence="3">DNA/RNA non-specific endonuclease-like protein</fullName>
    </submittedName>
</protein>
<feature type="domain" description="DNA/RNA non-specific endonuclease/pyrophosphatase/phosphodiesterase" evidence="2">
    <location>
        <begin position="94"/>
        <end position="299"/>
    </location>
</feature>
<sequence length="405" mass="45131">MIYLTSKQKKEDSECLNKEGSSFPVPSLGFIPINGTSDRITYAQEAQLSQNWSLAQHPDYYVIEGKANLQKETFPELQKTTEKVYRKSGTSTRPVKVSEIHYSDLDGYGRSGTAYGIITKDMIDMSAGYREKWEKDYNPSGWYSYQFKETGLAATEADYKHSPRKVKRLPNNQMVSIALSNGKIRNGYLFDRSHLIADSIGGRPYRNNLVTGTRTQNVGNNDRKGGMQYIENKVMDHIKKNPTVHVYYKAVPVYVGTELIPRHVLVSALSSDGVIDETVRVFNTANGFNINYQAGGLLSEATLVDAAEATAPVETDNESIQDNAEELIETEDTNAADTTEEATAETASDAASQTTVYVASNGRSDVYWYKKENMPSSANLDRVMEMTEQEALNRGKKHSSSEPIN</sequence>
<accession>G5K1W4</accession>
<dbReference type="RefSeq" id="WP_008088425.1">
    <property type="nucleotide sequence ID" value="NZ_AEUX02000005.1"/>
</dbReference>
<reference evidence="3 4" key="1">
    <citation type="journal article" date="2014" name="Int. J. Syst. Evol. Microbiol.">
        <title>Phylogenomics and the dynamic genome evolution of the genus Streptococcus.</title>
        <authorList>
            <consortium name="The Broad Institute Genome Sequencing Platform"/>
            <person name="Richards V.P."/>
            <person name="Palmer S.R."/>
            <person name="Pavinski Bitar P.D."/>
            <person name="Qin X."/>
            <person name="Weinstock G.M."/>
            <person name="Highlander S.K."/>
            <person name="Town C.D."/>
            <person name="Burne R.A."/>
            <person name="Stanhope M.J."/>
        </authorList>
    </citation>
    <scope>NUCLEOTIDE SEQUENCE [LARGE SCALE GENOMIC DNA]</scope>
    <source>
        <strain evidence="3 4">707-05</strain>
    </source>
</reference>
<evidence type="ECO:0000313" key="4">
    <source>
        <dbReference type="Proteomes" id="UP000003330"/>
    </source>
</evidence>
<name>G5K1W4_9STRE</name>
<gene>
    <name evidence="3" type="ORF">STRIC_2372</name>
</gene>
<evidence type="ECO:0000313" key="3">
    <source>
        <dbReference type="EMBL" id="EHI70188.1"/>
    </source>
</evidence>
<keyword evidence="4" id="KW-1185">Reference proteome</keyword>
<proteinExistence type="predicted"/>
<dbReference type="eggNOG" id="COG2169">
    <property type="taxonomic scope" value="Bacteria"/>
</dbReference>
<dbReference type="STRING" id="764299.STRIC_2372"/>
<dbReference type="AlphaFoldDB" id="G5K1W4"/>
<comment type="caution">
    <text evidence="3">The sequence shown here is derived from an EMBL/GenBank/DDBJ whole genome shotgun (WGS) entry which is preliminary data.</text>
</comment>
<dbReference type="Gene3D" id="3.40.570.10">
    <property type="entry name" value="Extracellular Endonuclease, subunit A"/>
    <property type="match status" value="1"/>
</dbReference>
<dbReference type="InterPro" id="IPR044929">
    <property type="entry name" value="DNA/RNA_non-sp_Endonuclease_sf"/>
</dbReference>